<proteinExistence type="predicted"/>
<evidence type="ECO:0000313" key="2">
    <source>
        <dbReference type="Proteomes" id="UP000294847"/>
    </source>
</evidence>
<protein>
    <submittedName>
        <fullName evidence="1">Uncharacterized protein</fullName>
    </submittedName>
</protein>
<evidence type="ECO:0000313" key="1">
    <source>
        <dbReference type="EMBL" id="QBZ57340.1"/>
    </source>
</evidence>
<dbReference type="EMBL" id="CP034205">
    <property type="protein sequence ID" value="QBZ57340.1"/>
    <property type="molecule type" value="Genomic_DNA"/>
</dbReference>
<organism evidence="1 2">
    <name type="scientific">Pyricularia oryzae</name>
    <name type="common">Rice blast fungus</name>
    <name type="synonym">Magnaporthe oryzae</name>
    <dbReference type="NCBI Taxonomy" id="318829"/>
    <lineage>
        <taxon>Eukaryota</taxon>
        <taxon>Fungi</taxon>
        <taxon>Dikarya</taxon>
        <taxon>Ascomycota</taxon>
        <taxon>Pezizomycotina</taxon>
        <taxon>Sordariomycetes</taxon>
        <taxon>Sordariomycetidae</taxon>
        <taxon>Magnaporthales</taxon>
        <taxon>Pyriculariaceae</taxon>
        <taxon>Pyricularia</taxon>
    </lineage>
</organism>
<dbReference type="AlphaFoldDB" id="A0A4P7NAX4"/>
<accession>A0A4P7NAX4</accession>
<dbReference type="Proteomes" id="UP000294847">
    <property type="component" value="Chromosome 2"/>
</dbReference>
<sequence length="66" mass="7104">MFPPCTSSSTFLGLTAFSMASISPNTEMREPQKIGMHNSKTNMIVLIAKGGPRAAFSRGHPPRTNP</sequence>
<reference evidence="1 2" key="1">
    <citation type="journal article" date="2019" name="Mol. Biol. Evol.">
        <title>Blast fungal genomes show frequent chromosomal changes, gene gains and losses, and effector gene turnover.</title>
        <authorList>
            <person name="Gomez Luciano L.B."/>
            <person name="Jason Tsai I."/>
            <person name="Chuma I."/>
            <person name="Tosa Y."/>
            <person name="Chen Y.H."/>
            <person name="Li J.Y."/>
            <person name="Li M.Y."/>
            <person name="Jade Lu M.Y."/>
            <person name="Nakayashiki H."/>
            <person name="Li W.H."/>
        </authorList>
    </citation>
    <scope>NUCLEOTIDE SEQUENCE [LARGE SCALE GENOMIC DNA]</scope>
    <source>
        <strain evidence="1">MZ5-1-6</strain>
    </source>
</reference>
<name>A0A4P7NAX4_PYROR</name>
<gene>
    <name evidence="1" type="ORF">PoMZ_02264</name>
</gene>